<evidence type="ECO:0000313" key="9">
    <source>
        <dbReference type="Proteomes" id="UP000182179"/>
    </source>
</evidence>
<proteinExistence type="predicted"/>
<dbReference type="EMBL" id="MDDR01000052">
    <property type="protein sequence ID" value="OIN46016.1"/>
    <property type="molecule type" value="Genomic_DNA"/>
</dbReference>
<evidence type="ECO:0000256" key="1">
    <source>
        <dbReference type="SAM" id="Phobius"/>
    </source>
</evidence>
<accession>A0A1S2V2F6</accession>
<protein>
    <submittedName>
        <fullName evidence="4">Uncharacterized protein</fullName>
    </submittedName>
</protein>
<dbReference type="RefSeq" id="WP_017479588.1">
    <property type="nucleotide sequence ID" value="NZ_FNTS01000002.1"/>
</dbReference>
<evidence type="ECO:0000313" key="6">
    <source>
        <dbReference type="EMBL" id="SED27407.1"/>
    </source>
</evidence>
<dbReference type="AlphaFoldDB" id="A0A1S2V2F6"/>
<keyword evidence="1" id="KW-1133">Transmembrane helix</keyword>
<evidence type="ECO:0000313" key="8">
    <source>
        <dbReference type="Proteomes" id="UP000181661"/>
    </source>
</evidence>
<feature type="transmembrane region" description="Helical" evidence="1">
    <location>
        <begin position="29"/>
        <end position="52"/>
    </location>
</feature>
<evidence type="ECO:0000313" key="7">
    <source>
        <dbReference type="EMBL" id="SEE53616.1"/>
    </source>
</evidence>
<feature type="transmembrane region" description="Helical" evidence="1">
    <location>
        <begin position="91"/>
        <end position="112"/>
    </location>
</feature>
<dbReference type="EMBL" id="MDDR01000019">
    <property type="protein sequence ID" value="OIN53377.1"/>
    <property type="molecule type" value="Genomic_DNA"/>
</dbReference>
<sequence>MERSYFLTMLLLVLHQIDAAFWREWELFFLPGGVQGFLLFNALVIPVLMIGYRHVLLGTSRASFFAKICAGLGTLTFVIHAGLALAGAHQFHLPASIAVIILCLISSIWLLVNTRNHDARLADSPAI</sequence>
<dbReference type="OrthoDB" id="583174at2"/>
<dbReference type="EMBL" id="FNTS01000002">
    <property type="protein sequence ID" value="SED27407.1"/>
    <property type="molecule type" value="Genomic_DNA"/>
</dbReference>
<dbReference type="Proteomes" id="UP000181661">
    <property type="component" value="Unassembled WGS sequence"/>
</dbReference>
<dbReference type="EMBL" id="MDDR01000061">
    <property type="protein sequence ID" value="OIN44549.1"/>
    <property type="molecule type" value="Genomic_DNA"/>
</dbReference>
<comment type="caution">
    <text evidence="4">The sequence shown here is derived from an EMBL/GenBank/DDBJ whole genome shotgun (WGS) entry which is preliminary data.</text>
</comment>
<evidence type="ECO:0000313" key="5">
    <source>
        <dbReference type="EMBL" id="OIN53377.1"/>
    </source>
</evidence>
<organism evidence="4 8">
    <name type="scientific">Pseudomonas costantinii</name>
    <dbReference type="NCBI Taxonomy" id="168469"/>
    <lineage>
        <taxon>Bacteria</taxon>
        <taxon>Pseudomonadati</taxon>
        <taxon>Pseudomonadota</taxon>
        <taxon>Gammaproteobacteria</taxon>
        <taxon>Pseudomonadales</taxon>
        <taxon>Pseudomonadaceae</taxon>
        <taxon>Pseudomonas</taxon>
    </lineage>
</organism>
<keyword evidence="1" id="KW-0472">Membrane</keyword>
<feature type="transmembrane region" description="Helical" evidence="1">
    <location>
        <begin position="64"/>
        <end position="85"/>
    </location>
</feature>
<dbReference type="InterPro" id="IPR046559">
    <property type="entry name" value="DUF6713"/>
</dbReference>
<keyword evidence="9" id="KW-1185">Reference proteome</keyword>
<name>A0A1S2V2F6_9PSED</name>
<dbReference type="EMBL" id="FNTS01000002">
    <property type="protein sequence ID" value="SEE53616.1"/>
    <property type="molecule type" value="Genomic_DNA"/>
</dbReference>
<dbReference type="EMBL" id="MDDR01000024">
    <property type="protein sequence ID" value="OIN52931.1"/>
    <property type="molecule type" value="Genomic_DNA"/>
</dbReference>
<dbReference type="Pfam" id="PF20460">
    <property type="entry name" value="DUF6713"/>
    <property type="match status" value="1"/>
</dbReference>
<dbReference type="Proteomes" id="UP000182179">
    <property type="component" value="Unassembled WGS sequence"/>
</dbReference>
<evidence type="ECO:0000313" key="3">
    <source>
        <dbReference type="EMBL" id="OIN46016.1"/>
    </source>
</evidence>
<reference evidence="6 9" key="2">
    <citation type="submission" date="2016-10" db="EMBL/GenBank/DDBJ databases">
        <authorList>
            <person name="Varghese N."/>
            <person name="Submissions S."/>
        </authorList>
    </citation>
    <scope>NUCLEOTIDE SEQUENCE [LARGE SCALE GENOMIC DNA]</scope>
    <source>
        <strain evidence="6 9">BS2773</strain>
    </source>
</reference>
<keyword evidence="1" id="KW-0812">Transmembrane</keyword>
<evidence type="ECO:0000313" key="4">
    <source>
        <dbReference type="EMBL" id="OIN52931.1"/>
    </source>
</evidence>
<gene>
    <name evidence="5" type="ORF">BFL40_10460</name>
    <name evidence="4" type="ORF">BFL40_12590</name>
    <name evidence="3" type="ORF">BFL40_27670</name>
    <name evidence="2" type="ORF">BFL40_30135</name>
    <name evidence="6" type="ORF">SAMN04515675_0521</name>
    <name evidence="7" type="ORF">SAMN04515675_6095</name>
</gene>
<evidence type="ECO:0000313" key="2">
    <source>
        <dbReference type="EMBL" id="OIN44549.1"/>
    </source>
</evidence>
<reference evidence="4 8" key="1">
    <citation type="submission" date="2016-08" db="EMBL/GenBank/DDBJ databases">
        <title>Draft genome sequence of Pseudomonas costantinii LMG 22119, type strain isolated from cultivated mushroom (Agaricus bisporus) sporophores.</title>
        <authorList>
            <person name="Tambong J.T."/>
        </authorList>
    </citation>
    <scope>NUCLEOTIDE SEQUENCE [LARGE SCALE GENOMIC DNA]</scope>
    <source>
        <strain evidence="4 8">LMG 22119</strain>
    </source>
</reference>